<evidence type="ECO:0000313" key="2">
    <source>
        <dbReference type="Proteomes" id="UP000076927"/>
    </source>
</evidence>
<reference evidence="1 2" key="1">
    <citation type="submission" date="2015-01" db="EMBL/GenBank/DDBJ databases">
        <title>Paenibacillus swuensis/DY6/whole genome sequencing.</title>
        <authorList>
            <person name="Kim M.K."/>
            <person name="Srinivasan S."/>
            <person name="Lee J.-J."/>
        </authorList>
    </citation>
    <scope>NUCLEOTIDE SEQUENCE [LARGE SCALE GENOMIC DNA]</scope>
    <source>
        <strain evidence="1 2">DY6</strain>
    </source>
</reference>
<dbReference type="KEGG" id="pswu:SY83_02880"/>
<proteinExistence type="predicted"/>
<dbReference type="Proteomes" id="UP000076927">
    <property type="component" value="Chromosome"/>
</dbReference>
<dbReference type="AlphaFoldDB" id="A0A172TEH8"/>
<dbReference type="PATRIC" id="fig|1178515.4.peg.561"/>
<keyword evidence="2" id="KW-1185">Reference proteome</keyword>
<dbReference type="EMBL" id="CP011388">
    <property type="protein sequence ID" value="ANE45441.1"/>
    <property type="molecule type" value="Genomic_DNA"/>
</dbReference>
<organism evidence="1 2">
    <name type="scientific">Paenibacillus swuensis</name>
    <dbReference type="NCBI Taxonomy" id="1178515"/>
    <lineage>
        <taxon>Bacteria</taxon>
        <taxon>Bacillati</taxon>
        <taxon>Bacillota</taxon>
        <taxon>Bacilli</taxon>
        <taxon>Bacillales</taxon>
        <taxon>Paenibacillaceae</taxon>
        <taxon>Paenibacillus</taxon>
    </lineage>
</organism>
<name>A0A172TEH8_9BACL</name>
<evidence type="ECO:0000313" key="1">
    <source>
        <dbReference type="EMBL" id="ANE45441.1"/>
    </source>
</evidence>
<gene>
    <name evidence="1" type="ORF">SY83_02880</name>
</gene>
<sequence length="158" mass="18554">MIVVIIMFVSFTLSKDKRLNEDVKLPDTISQEFTVELNDGVPTIVAKQEENTDKIILNTLITTTADGDLYIINPKGYRIKNFKLDHENQQIYFFKNLTNYTKTEKLQIIKIGEKEYRNIMQGNKIIFYIDYYGDGFTKVEYNLELNKLTMIDQQEGYK</sequence>
<accession>A0A172TEH8</accession>
<protein>
    <submittedName>
        <fullName evidence="1">Uncharacterized protein</fullName>
    </submittedName>
</protein>